<dbReference type="Proteomes" id="UP001314263">
    <property type="component" value="Unassembled WGS sequence"/>
</dbReference>
<reference evidence="2 3" key="1">
    <citation type="submission" date="2023-10" db="EMBL/GenBank/DDBJ databases">
        <authorList>
            <person name="Maclean D."/>
            <person name="Macfadyen A."/>
        </authorList>
    </citation>
    <scope>NUCLEOTIDE SEQUENCE [LARGE SCALE GENOMIC DNA]</scope>
</reference>
<evidence type="ECO:0000313" key="2">
    <source>
        <dbReference type="EMBL" id="CAK0785443.1"/>
    </source>
</evidence>
<proteinExistence type="predicted"/>
<comment type="caution">
    <text evidence="2">The sequence shown here is derived from an EMBL/GenBank/DDBJ whole genome shotgun (WGS) entry which is preliminary data.</text>
</comment>
<dbReference type="EMBL" id="CAUYUE010000012">
    <property type="protein sequence ID" value="CAK0785443.1"/>
    <property type="molecule type" value="Genomic_DNA"/>
</dbReference>
<dbReference type="AlphaFoldDB" id="A0AAV1IHN2"/>
<feature type="transmembrane region" description="Helical" evidence="1">
    <location>
        <begin position="21"/>
        <end position="40"/>
    </location>
</feature>
<organism evidence="2 3">
    <name type="scientific">Coccomyxa viridis</name>
    <dbReference type="NCBI Taxonomy" id="1274662"/>
    <lineage>
        <taxon>Eukaryota</taxon>
        <taxon>Viridiplantae</taxon>
        <taxon>Chlorophyta</taxon>
        <taxon>core chlorophytes</taxon>
        <taxon>Trebouxiophyceae</taxon>
        <taxon>Trebouxiophyceae incertae sedis</taxon>
        <taxon>Coccomyxaceae</taxon>
        <taxon>Coccomyxa</taxon>
    </lineage>
</organism>
<dbReference type="PANTHER" id="PTHR48202">
    <property type="entry name" value="ALPHA/BETA-HYDROLASES SUPERFAMILY PROTEIN"/>
    <property type="match status" value="1"/>
</dbReference>
<protein>
    <recommendedName>
        <fullName evidence="4">Protein SERAC1</fullName>
    </recommendedName>
</protein>
<evidence type="ECO:0008006" key="4">
    <source>
        <dbReference type="Google" id="ProtNLM"/>
    </source>
</evidence>
<dbReference type="SUPFAM" id="SSF48371">
    <property type="entry name" value="ARM repeat"/>
    <property type="match status" value="1"/>
</dbReference>
<dbReference type="InterPro" id="IPR029058">
    <property type="entry name" value="AB_hydrolase_fold"/>
</dbReference>
<dbReference type="PANTHER" id="PTHR48202:SF1">
    <property type="entry name" value="ALPHA_BETA-HYDROLASES SUPERFAMILY PROTEIN"/>
    <property type="match status" value="1"/>
</dbReference>
<dbReference type="InterPro" id="IPR016024">
    <property type="entry name" value="ARM-type_fold"/>
</dbReference>
<keyword evidence="3" id="KW-1185">Reference proteome</keyword>
<evidence type="ECO:0000256" key="1">
    <source>
        <dbReference type="SAM" id="Phobius"/>
    </source>
</evidence>
<dbReference type="Gene3D" id="1.25.10.10">
    <property type="entry name" value="Leucine-rich Repeat Variant"/>
    <property type="match status" value="1"/>
</dbReference>
<dbReference type="InterPro" id="IPR011989">
    <property type="entry name" value="ARM-like"/>
</dbReference>
<keyword evidence="1" id="KW-0812">Transmembrane</keyword>
<gene>
    <name evidence="2" type="ORF">CVIRNUC_008652</name>
</gene>
<name>A0AAV1IHN2_9CHLO</name>
<keyword evidence="1" id="KW-1133">Transmembrane helix</keyword>
<dbReference type="SUPFAM" id="SSF53474">
    <property type="entry name" value="alpha/beta-Hydrolases"/>
    <property type="match status" value="1"/>
</dbReference>
<keyword evidence="1" id="KW-0472">Membrane</keyword>
<accession>A0AAV1IHN2</accession>
<sequence length="982" mass="105387">MLRPLRNAQRRISTPFTWRRAIYTAVGSGIAGSVVFIASLPHGTDGLQSTTAAKSTLDGATDRLIEAGRAMAGLLQSLATSIKSGTPALLPKGDFLTMSLAQQAVAWSESPHHAEVLVVLGGRQLIDWLLSTACKDEASPEQGQAEQALFRLLQSGRAASAVLSRPGAVGKLLTIAAKSPDVDAFADALVAALGSTTLPVTASLDEMKLLLEQGKGMSGPRVQELAVTCLADFAEASLVNCGKIAAVLGGPVLADIASVAVHDRHRHQLEAQLTRLMSILAQDCPIRKLLRMEGWLEHLLYFAADAAARKDWVQAAKALDTFSACVKHDAPLHAEMTAVNLLPLLDRLAGESDELLRRSLLTAIAAMAQCGLAGEALPTAVREAWAEKILGWLCEDSCTAMLRFACADTLAALAGDSTDVGLGIARAWLGDLLVHLTRNVKAHHSIRQVTTPTEVTEKVYTDTVAVLPGYARAVATELRAPSERWHQYQEPPTNYFDDAFGGLAYNMPPAVREAYQDESVLGRALKVMCALVANDSAKQDWLRSAGLLQVLHRLTLVAQPQHRDDVSSSEGDVSVGSALGQHLSLSVQRQCARILAILSQQQDALGSFQGSGWQRWLEVSAAVQDCKLASHARRATLNLQSARMVATAEAESFAMPGAAASRSQPRLQGHRLVMRDNVHLFDPGAEHHEVLATEGTATTSPGAPDIDIVFVHGIRGGPFVTWRRVRTPKTLDPRTGSLQVAAPEMRHELCWPTVWLKADVPGARLLSLEYAAPASGWEGESLPLWGTVGQLMDQLTAAGIGERPVVFVCHSMGGILVKEMLVKAMQPGAPGAHQRLRRATRGLAFYATPHHGSWLADVGWNLRFLGASPAASVVHLKRGPQQEEINRAISELHAAGDLEVLSFCESVPLSLVGVLPRMLVVPEETAFPGYGTTATVSADHIDACKPASPGDPAYALLERFIQRIWQAHRRRDADEAVLESSS</sequence>
<dbReference type="Gene3D" id="3.40.50.1820">
    <property type="entry name" value="alpha/beta hydrolase"/>
    <property type="match status" value="1"/>
</dbReference>
<evidence type="ECO:0000313" key="3">
    <source>
        <dbReference type="Proteomes" id="UP001314263"/>
    </source>
</evidence>